<reference evidence="16" key="1">
    <citation type="submission" date="2025-08" db="UniProtKB">
        <authorList>
            <consortium name="RefSeq"/>
        </authorList>
    </citation>
    <scope>IDENTIFICATION</scope>
    <source>
        <tissue evidence="16">Blood</tissue>
    </source>
</reference>
<dbReference type="InterPro" id="IPR036116">
    <property type="entry name" value="FN3_sf"/>
</dbReference>
<keyword evidence="7 16" id="KW-0675">Receptor</keyword>
<dbReference type="PROSITE" id="PS50835">
    <property type="entry name" value="IG_LIKE"/>
    <property type="match status" value="1"/>
</dbReference>
<dbReference type="PANTHER" id="PTHR23037:SF22">
    <property type="entry name" value="CYTOKINE RECEPTOR COMMON SUBUNIT BETA"/>
    <property type="match status" value="1"/>
</dbReference>
<dbReference type="InterPro" id="IPR003961">
    <property type="entry name" value="FN3_dom"/>
</dbReference>
<proteinExistence type="predicted"/>
<evidence type="ECO:0000256" key="4">
    <source>
        <dbReference type="ARBA" id="ARBA00022989"/>
    </source>
</evidence>
<dbReference type="CDD" id="cd00063">
    <property type="entry name" value="FN3"/>
    <property type="match status" value="1"/>
</dbReference>
<dbReference type="GeneID" id="117657640"/>
<dbReference type="InterPro" id="IPR013151">
    <property type="entry name" value="Immunoglobulin_dom"/>
</dbReference>
<evidence type="ECO:0000256" key="11">
    <source>
        <dbReference type="SAM" id="Phobius"/>
    </source>
</evidence>
<evidence type="ECO:0000256" key="12">
    <source>
        <dbReference type="SAM" id="SignalP"/>
    </source>
</evidence>
<dbReference type="PANTHER" id="PTHR23037">
    <property type="entry name" value="CYTOKINE RECEPTOR"/>
    <property type="match status" value="1"/>
</dbReference>
<dbReference type="PROSITE" id="PS50853">
    <property type="entry name" value="FN3"/>
    <property type="match status" value="1"/>
</dbReference>
<keyword evidence="3 12" id="KW-0732">Signal</keyword>
<dbReference type="RefSeq" id="XP_060541055.1">
    <property type="nucleotide sequence ID" value="XM_060685072.1"/>
</dbReference>
<dbReference type="PROSITE" id="PS01354">
    <property type="entry name" value="HEMATOPO_REC_L_F3"/>
    <property type="match status" value="1"/>
</dbReference>
<evidence type="ECO:0000313" key="16">
    <source>
        <dbReference type="RefSeq" id="XP_060541055.1"/>
    </source>
</evidence>
<dbReference type="InterPro" id="IPR003598">
    <property type="entry name" value="Ig_sub2"/>
</dbReference>
<evidence type="ECO:0000256" key="8">
    <source>
        <dbReference type="ARBA" id="ARBA00023180"/>
    </source>
</evidence>
<feature type="signal peptide" evidence="12">
    <location>
        <begin position="1"/>
        <end position="22"/>
    </location>
</feature>
<feature type="region of interest" description="Disordered" evidence="10">
    <location>
        <begin position="411"/>
        <end position="453"/>
    </location>
</feature>
<keyword evidence="2 11" id="KW-0812">Transmembrane</keyword>
<feature type="domain" description="Ig-like" evidence="13">
    <location>
        <begin position="25"/>
        <end position="98"/>
    </location>
</feature>
<dbReference type="SUPFAM" id="SSF49265">
    <property type="entry name" value="Fibronectin type III"/>
    <property type="match status" value="2"/>
</dbReference>
<organism evidence="15 16">
    <name type="scientific">Pantherophis guttatus</name>
    <name type="common">Corn snake</name>
    <name type="synonym">Elaphe guttata</name>
    <dbReference type="NCBI Taxonomy" id="94885"/>
    <lineage>
        <taxon>Eukaryota</taxon>
        <taxon>Metazoa</taxon>
        <taxon>Chordata</taxon>
        <taxon>Craniata</taxon>
        <taxon>Vertebrata</taxon>
        <taxon>Euteleostomi</taxon>
        <taxon>Lepidosauria</taxon>
        <taxon>Squamata</taxon>
        <taxon>Bifurcata</taxon>
        <taxon>Unidentata</taxon>
        <taxon>Episquamata</taxon>
        <taxon>Toxicofera</taxon>
        <taxon>Serpentes</taxon>
        <taxon>Colubroidea</taxon>
        <taxon>Colubridae</taxon>
        <taxon>Colubrinae</taxon>
        <taxon>Pantherophis</taxon>
    </lineage>
</organism>
<evidence type="ECO:0000256" key="10">
    <source>
        <dbReference type="SAM" id="MobiDB-lite"/>
    </source>
</evidence>
<evidence type="ECO:0000256" key="6">
    <source>
        <dbReference type="ARBA" id="ARBA00023157"/>
    </source>
</evidence>
<protein>
    <submittedName>
        <fullName evidence="16">Interleukin-6 receptor subunit alpha</fullName>
    </submittedName>
</protein>
<keyword evidence="4 11" id="KW-1133">Transmembrane helix</keyword>
<keyword evidence="6" id="KW-1015">Disulfide bond</keyword>
<feature type="domain" description="Fibronectin type-III" evidence="14">
    <location>
        <begin position="218"/>
        <end position="316"/>
    </location>
</feature>
<evidence type="ECO:0000259" key="13">
    <source>
        <dbReference type="PROSITE" id="PS50835"/>
    </source>
</evidence>
<dbReference type="Proteomes" id="UP001652622">
    <property type="component" value="Unplaced"/>
</dbReference>
<evidence type="ECO:0000256" key="1">
    <source>
        <dbReference type="ARBA" id="ARBA00004479"/>
    </source>
</evidence>
<evidence type="ECO:0000256" key="7">
    <source>
        <dbReference type="ARBA" id="ARBA00023170"/>
    </source>
</evidence>
<dbReference type="Pfam" id="PF09240">
    <property type="entry name" value="IL6Ra-bind"/>
    <property type="match status" value="1"/>
</dbReference>
<gene>
    <name evidence="16" type="primary">IL6R</name>
</gene>
<dbReference type="InterPro" id="IPR007110">
    <property type="entry name" value="Ig-like_dom"/>
</dbReference>
<evidence type="ECO:0000256" key="3">
    <source>
        <dbReference type="ARBA" id="ARBA00022729"/>
    </source>
</evidence>
<dbReference type="InterPro" id="IPR003530">
    <property type="entry name" value="Hematopoietin_rcpt_L_F3_CS"/>
</dbReference>
<dbReference type="SUPFAM" id="SSF48726">
    <property type="entry name" value="Immunoglobulin"/>
    <property type="match status" value="1"/>
</dbReference>
<name>A0ABM3YY50_PANGU</name>
<dbReference type="Pfam" id="PF00047">
    <property type="entry name" value="ig"/>
    <property type="match status" value="1"/>
</dbReference>
<evidence type="ECO:0000256" key="5">
    <source>
        <dbReference type="ARBA" id="ARBA00023136"/>
    </source>
</evidence>
<dbReference type="InterPro" id="IPR036179">
    <property type="entry name" value="Ig-like_dom_sf"/>
</dbReference>
<comment type="subcellular location">
    <subcellularLocation>
        <location evidence="1">Membrane</location>
        <topology evidence="1">Single-pass type I membrane protein</topology>
    </subcellularLocation>
</comment>
<evidence type="ECO:0000313" key="15">
    <source>
        <dbReference type="Proteomes" id="UP001652622"/>
    </source>
</evidence>
<keyword evidence="5 11" id="KW-0472">Membrane</keyword>
<feature type="chain" id="PRO_5047477669" evidence="12">
    <location>
        <begin position="23"/>
        <end position="464"/>
    </location>
</feature>
<feature type="compositionally biased region" description="Pro residues" evidence="10">
    <location>
        <begin position="418"/>
        <end position="434"/>
    </location>
</feature>
<dbReference type="SMART" id="SM00408">
    <property type="entry name" value="IGc2"/>
    <property type="match status" value="1"/>
</dbReference>
<keyword evidence="9" id="KW-0393">Immunoglobulin domain</keyword>
<accession>A0ABM3YY50</accession>
<feature type="transmembrane region" description="Helical" evidence="11">
    <location>
        <begin position="365"/>
        <end position="388"/>
    </location>
</feature>
<keyword evidence="8" id="KW-0325">Glycoprotein</keyword>
<dbReference type="Gene3D" id="2.60.40.10">
    <property type="entry name" value="Immunoglobulins"/>
    <property type="match status" value="3"/>
</dbReference>
<dbReference type="InterPro" id="IPR013783">
    <property type="entry name" value="Ig-like_fold"/>
</dbReference>
<dbReference type="InterPro" id="IPR015321">
    <property type="entry name" value="TypeI_recpt_CBD"/>
</dbReference>
<dbReference type="SMART" id="SM00060">
    <property type="entry name" value="FN3"/>
    <property type="match status" value="1"/>
</dbReference>
<evidence type="ECO:0000259" key="14">
    <source>
        <dbReference type="PROSITE" id="PS50853"/>
    </source>
</evidence>
<sequence length="464" mass="51855">MWLAGATLIAHILAAAAGFASSTLPCEQPAPPAGAIVVLPGSNVTLTCPEGEPANQTQLHWTFEKQPVSSANPAVWDTSGAGLFLPFVHPNQSGSYSCSEDSRVLCTHRLIVEEPPKTPDFTCFRRSLVKDILCEWRTFSPVSPRTKASLWMQRFTGENYTEQQCRYYSRSRKFFCRVQGLNNEEDGLLLVSVCVANLAGRVRSQKSFHTDILLKPDPPANVQVHPVEKEPHKLHVTWRNPNSWGSKYYHLQFQLRYRLKDSKTFSEVHLNYGVTSYTIVDAIKNSPHIIQVRGREEFDHGNWSEWSRENVAIPWSESQDFKMETTHYASEDSSDLNFSGTFTPTISVFSSHTEKPLVVEEAVGVPLHVFLVMAVTITLGLALVVGVLTRYRKKWGFLPFGDMKPNPVPASYALTPMSPEPPMSSSPLLSPPTSPFSESSVDSPRTPDQGPYHVCNADYFLLPK</sequence>
<evidence type="ECO:0000256" key="9">
    <source>
        <dbReference type="ARBA" id="ARBA00023319"/>
    </source>
</evidence>
<evidence type="ECO:0000256" key="2">
    <source>
        <dbReference type="ARBA" id="ARBA00022692"/>
    </source>
</evidence>
<keyword evidence="15" id="KW-1185">Reference proteome</keyword>